<dbReference type="Gramene" id="EFJ28655">
    <property type="protein sequence ID" value="EFJ28655"/>
    <property type="gene ID" value="SELMODRAFT_93748"/>
</dbReference>
<keyword evidence="7" id="KW-0406">Ion transport</keyword>
<feature type="transmembrane region" description="Helical" evidence="7">
    <location>
        <begin position="347"/>
        <end position="369"/>
    </location>
</feature>
<evidence type="ECO:0000256" key="6">
    <source>
        <dbReference type="ARBA" id="ARBA00023136"/>
    </source>
</evidence>
<dbReference type="CDD" id="cd17480">
    <property type="entry name" value="MFS_SLC40A1_like"/>
    <property type="match status" value="1"/>
</dbReference>
<comment type="function">
    <text evidence="7">May be involved in iron transport and iron homeostasis.</text>
</comment>
<feature type="transmembrane region" description="Helical" evidence="7">
    <location>
        <begin position="53"/>
        <end position="75"/>
    </location>
</feature>
<name>D8RGV3_SELML</name>
<keyword evidence="6 7" id="KW-0472">Membrane</keyword>
<evidence type="ECO:0000313" key="9">
    <source>
        <dbReference type="Proteomes" id="UP000001514"/>
    </source>
</evidence>
<dbReference type="HOGENOM" id="CLU_020370_1_0_1"/>
<evidence type="ECO:0000313" key="8">
    <source>
        <dbReference type="EMBL" id="EFJ28655.1"/>
    </source>
</evidence>
<comment type="subcellular location">
    <subcellularLocation>
        <location evidence="1 7">Membrane</location>
        <topology evidence="1 7">Multi-pass membrane protein</topology>
    </subcellularLocation>
</comment>
<dbReference type="GO" id="GO:0016020">
    <property type="term" value="C:membrane"/>
    <property type="evidence" value="ECO:0007669"/>
    <property type="project" value="UniProtKB-SubCell"/>
</dbReference>
<feature type="transmembrane region" description="Helical" evidence="7">
    <location>
        <begin position="295"/>
        <end position="317"/>
    </location>
</feature>
<dbReference type="GO" id="GO:0006826">
    <property type="term" value="P:iron ion transport"/>
    <property type="evidence" value="ECO:0000318"/>
    <property type="project" value="GO_Central"/>
</dbReference>
<feature type="transmembrane region" description="Helical" evidence="7">
    <location>
        <begin position="324"/>
        <end position="341"/>
    </location>
</feature>
<dbReference type="KEGG" id="smo:SELMODRAFT_93748"/>
<dbReference type="FunCoup" id="D8RGV3">
    <property type="interactions" value="231"/>
</dbReference>
<dbReference type="InterPro" id="IPR009716">
    <property type="entry name" value="Ferroportin-1"/>
</dbReference>
<evidence type="ECO:0000256" key="1">
    <source>
        <dbReference type="ARBA" id="ARBA00004141"/>
    </source>
</evidence>
<evidence type="ECO:0000256" key="4">
    <source>
        <dbReference type="ARBA" id="ARBA00022692"/>
    </source>
</evidence>
<organism evidence="9">
    <name type="scientific">Selaginella moellendorffii</name>
    <name type="common">Spikemoss</name>
    <dbReference type="NCBI Taxonomy" id="88036"/>
    <lineage>
        <taxon>Eukaryota</taxon>
        <taxon>Viridiplantae</taxon>
        <taxon>Streptophyta</taxon>
        <taxon>Embryophyta</taxon>
        <taxon>Tracheophyta</taxon>
        <taxon>Lycopodiopsida</taxon>
        <taxon>Selaginellales</taxon>
        <taxon>Selaginellaceae</taxon>
        <taxon>Selaginella</taxon>
    </lineage>
</organism>
<evidence type="ECO:0000256" key="7">
    <source>
        <dbReference type="RuleBase" id="RU365065"/>
    </source>
</evidence>
<feature type="transmembrane region" description="Helical" evidence="7">
    <location>
        <begin position="148"/>
        <end position="176"/>
    </location>
</feature>
<feature type="transmembrane region" description="Helical" evidence="7">
    <location>
        <begin position="115"/>
        <end position="142"/>
    </location>
</feature>
<accession>D8RGV3</accession>
<dbReference type="InParanoid" id="D8RGV3"/>
<dbReference type="GO" id="GO:0005381">
    <property type="term" value="F:iron ion transmembrane transporter activity"/>
    <property type="evidence" value="ECO:0007669"/>
    <property type="project" value="UniProtKB-UniRule"/>
</dbReference>
<feature type="transmembrane region" description="Helical" evidence="7">
    <location>
        <begin position="208"/>
        <end position="236"/>
    </location>
</feature>
<comment type="similarity">
    <text evidence="2 7">Belongs to the ferroportin (FP) (TC 2.A.100) family. SLC40A subfamily.</text>
</comment>
<feature type="transmembrane region" description="Helical" evidence="7">
    <location>
        <begin position="381"/>
        <end position="400"/>
    </location>
</feature>
<dbReference type="PANTHER" id="PTHR11660">
    <property type="entry name" value="SOLUTE CARRIER FAMILY 40 MEMBER"/>
    <property type="match status" value="1"/>
</dbReference>
<evidence type="ECO:0000256" key="2">
    <source>
        <dbReference type="ARBA" id="ARBA00006279"/>
    </source>
</evidence>
<dbReference type="PANTHER" id="PTHR11660:SF57">
    <property type="entry name" value="SOLUTE CARRIER FAMILY 40 MEMBER"/>
    <property type="match status" value="1"/>
</dbReference>
<protein>
    <recommendedName>
        <fullName evidence="7">Solute carrier family 40 member</fullName>
    </recommendedName>
</protein>
<gene>
    <name evidence="8" type="ORF">SELMODRAFT_93748</name>
</gene>
<dbReference type="Proteomes" id="UP000001514">
    <property type="component" value="Unassembled WGS sequence"/>
</dbReference>
<sequence length="508" mass="55715">MDPSLTLRLLTDSSSVADGGIQEEERSRNVDDFSASDGLGFKRTLHFIYAAHFLARWGAGMWDFYVSLFMISIWPKSLVLTAVYGLGEALSIAVLGVYVGEWIDKTFPLTVSDPWSFFSSISVGLRNGSVLVASLLMILLLLRPIKALPVFFATVGVIDIFGAVGSLAGLGCNILLERDWVVSISRRRPDLLVEMNTTMRRIDLACKLLAPVFVGILMSSVSLLACIVLIAAWNLLSLGVEYWLLVSAISAIPELIESVSAVNQEDTENLTAGEKPSDHRVEQSTEEKFSLVQGWWIYFKQEPVLAGVALALIYFTVLRQAPRFSFSIFLFGSLMTAALQWKKVPAYVIGLARGVSACVGVAATCCYPVMHANLQTVRTGLWSIWMQWSCLLICVASIFINTPALSSALLIVGIIASRFGLWSFDLAVTQLMQSSVPESERGVVGGVQNSLQSFLEMLSFVMGMIVASPQEFGYLVLVSFGSVTAAALLYTTYTYQVRGHLFHFDKLL</sequence>
<evidence type="ECO:0000256" key="3">
    <source>
        <dbReference type="ARBA" id="ARBA00022448"/>
    </source>
</evidence>
<reference evidence="8 9" key="1">
    <citation type="journal article" date="2011" name="Science">
        <title>The Selaginella genome identifies genetic changes associated with the evolution of vascular plants.</title>
        <authorList>
            <person name="Banks J.A."/>
            <person name="Nishiyama T."/>
            <person name="Hasebe M."/>
            <person name="Bowman J.L."/>
            <person name="Gribskov M."/>
            <person name="dePamphilis C."/>
            <person name="Albert V.A."/>
            <person name="Aono N."/>
            <person name="Aoyama T."/>
            <person name="Ambrose B.A."/>
            <person name="Ashton N.W."/>
            <person name="Axtell M.J."/>
            <person name="Barker E."/>
            <person name="Barker M.S."/>
            <person name="Bennetzen J.L."/>
            <person name="Bonawitz N.D."/>
            <person name="Chapple C."/>
            <person name="Cheng C."/>
            <person name="Correa L.G."/>
            <person name="Dacre M."/>
            <person name="DeBarry J."/>
            <person name="Dreyer I."/>
            <person name="Elias M."/>
            <person name="Engstrom E.M."/>
            <person name="Estelle M."/>
            <person name="Feng L."/>
            <person name="Finet C."/>
            <person name="Floyd S.K."/>
            <person name="Frommer W.B."/>
            <person name="Fujita T."/>
            <person name="Gramzow L."/>
            <person name="Gutensohn M."/>
            <person name="Harholt J."/>
            <person name="Hattori M."/>
            <person name="Heyl A."/>
            <person name="Hirai T."/>
            <person name="Hiwatashi Y."/>
            <person name="Ishikawa M."/>
            <person name="Iwata M."/>
            <person name="Karol K.G."/>
            <person name="Koehler B."/>
            <person name="Kolukisaoglu U."/>
            <person name="Kubo M."/>
            <person name="Kurata T."/>
            <person name="Lalonde S."/>
            <person name="Li K."/>
            <person name="Li Y."/>
            <person name="Litt A."/>
            <person name="Lyons E."/>
            <person name="Manning G."/>
            <person name="Maruyama T."/>
            <person name="Michael T.P."/>
            <person name="Mikami K."/>
            <person name="Miyazaki S."/>
            <person name="Morinaga S."/>
            <person name="Murata T."/>
            <person name="Mueller-Roeber B."/>
            <person name="Nelson D.R."/>
            <person name="Obara M."/>
            <person name="Oguri Y."/>
            <person name="Olmstead R.G."/>
            <person name="Onodera N."/>
            <person name="Petersen B.L."/>
            <person name="Pils B."/>
            <person name="Prigge M."/>
            <person name="Rensing S.A."/>
            <person name="Riano-Pachon D.M."/>
            <person name="Roberts A.W."/>
            <person name="Sato Y."/>
            <person name="Scheller H.V."/>
            <person name="Schulz B."/>
            <person name="Schulz C."/>
            <person name="Shakirov E.V."/>
            <person name="Shibagaki N."/>
            <person name="Shinohara N."/>
            <person name="Shippen D.E."/>
            <person name="Soerensen I."/>
            <person name="Sotooka R."/>
            <person name="Sugimoto N."/>
            <person name="Sugita M."/>
            <person name="Sumikawa N."/>
            <person name="Tanurdzic M."/>
            <person name="Theissen G."/>
            <person name="Ulvskov P."/>
            <person name="Wakazuki S."/>
            <person name="Weng J.K."/>
            <person name="Willats W.W."/>
            <person name="Wipf D."/>
            <person name="Wolf P.G."/>
            <person name="Yang L."/>
            <person name="Zimmer A.D."/>
            <person name="Zhu Q."/>
            <person name="Mitros T."/>
            <person name="Hellsten U."/>
            <person name="Loque D."/>
            <person name="Otillar R."/>
            <person name="Salamov A."/>
            <person name="Schmutz J."/>
            <person name="Shapiro H."/>
            <person name="Lindquist E."/>
            <person name="Lucas S."/>
            <person name="Rokhsar D."/>
            <person name="Grigoriev I.V."/>
        </authorList>
    </citation>
    <scope>NUCLEOTIDE SEQUENCE [LARGE SCALE GENOMIC DNA]</scope>
</reference>
<keyword evidence="5 7" id="KW-1133">Transmembrane helix</keyword>
<feature type="transmembrane region" description="Helical" evidence="7">
    <location>
        <begin position="472"/>
        <end position="493"/>
    </location>
</feature>
<dbReference type="OMA" id="YPVFISY"/>
<dbReference type="eggNOG" id="KOG2601">
    <property type="taxonomic scope" value="Eukaryota"/>
</dbReference>
<dbReference type="InterPro" id="IPR036259">
    <property type="entry name" value="MFS_trans_sf"/>
</dbReference>
<evidence type="ECO:0000256" key="5">
    <source>
        <dbReference type="ARBA" id="ARBA00022989"/>
    </source>
</evidence>
<dbReference type="Pfam" id="PF06963">
    <property type="entry name" value="FPN1"/>
    <property type="match status" value="1"/>
</dbReference>
<dbReference type="AlphaFoldDB" id="D8RGV3"/>
<keyword evidence="3 7" id="KW-0813">Transport</keyword>
<feature type="transmembrane region" description="Helical" evidence="7">
    <location>
        <begin position="406"/>
        <end position="428"/>
    </location>
</feature>
<proteinExistence type="inferred from homology"/>
<dbReference type="SUPFAM" id="SSF103473">
    <property type="entry name" value="MFS general substrate transporter"/>
    <property type="match status" value="1"/>
</dbReference>
<feature type="transmembrane region" description="Helical" evidence="7">
    <location>
        <begin position="81"/>
        <end position="103"/>
    </location>
</feature>
<keyword evidence="9" id="KW-1185">Reference proteome</keyword>
<dbReference type="EMBL" id="GL377579">
    <property type="protein sequence ID" value="EFJ28655.1"/>
    <property type="molecule type" value="Genomic_DNA"/>
</dbReference>
<keyword evidence="4 7" id="KW-0812">Transmembrane</keyword>